<dbReference type="EMBL" id="DS017047">
    <property type="protein sequence ID" value="KMU91908.1"/>
    <property type="molecule type" value="Genomic_DNA"/>
</dbReference>
<dbReference type="AlphaFoldDB" id="A0A0J8UVK7"/>
<evidence type="ECO:0000313" key="3">
    <source>
        <dbReference type="Proteomes" id="UP000054563"/>
    </source>
</evidence>
<dbReference type="Proteomes" id="UP000054563">
    <property type="component" value="Unassembled WGS sequence"/>
</dbReference>
<feature type="region of interest" description="Disordered" evidence="1">
    <location>
        <begin position="104"/>
        <end position="159"/>
    </location>
</feature>
<sequence length="203" mass="22363">MDVRWLACEAIVNEQDVLYLVLVLIMFEKVHRKPAESFQEKCFENETRDMASSRAEVLESLSLLASWPKSGRSLMSEVAEDIRDSCFSSCSVASCRDGERALLGSSSRRPDRRKASSRLSKSEGLGFWGRKTGSSTRDCGRGMSKGFTSVPRRITKGATGIPGAGGSGFIWDSLIERCFINVGVLFKRGQSSKTPAEMGEMRS</sequence>
<reference evidence="3" key="1">
    <citation type="journal article" date="2010" name="Genome Res.">
        <title>Population genomic sequencing of Coccidioides fungi reveals recent hybridization and transposon control.</title>
        <authorList>
            <person name="Neafsey D.E."/>
            <person name="Barker B.M."/>
            <person name="Sharpton T.J."/>
            <person name="Stajich J.E."/>
            <person name="Park D.J."/>
            <person name="Whiston E."/>
            <person name="Hung C.-Y."/>
            <person name="McMahan C."/>
            <person name="White J."/>
            <person name="Sykes S."/>
            <person name="Heiman D."/>
            <person name="Young S."/>
            <person name="Zeng Q."/>
            <person name="Abouelleil A."/>
            <person name="Aftuck L."/>
            <person name="Bessette D."/>
            <person name="Brown A."/>
            <person name="FitzGerald M."/>
            <person name="Lui A."/>
            <person name="Macdonald J.P."/>
            <person name="Priest M."/>
            <person name="Orbach M.J."/>
            <person name="Galgiani J.N."/>
            <person name="Kirkland T.N."/>
            <person name="Cole G.T."/>
            <person name="Birren B.W."/>
            <person name="Henn M.R."/>
            <person name="Taylor J.W."/>
            <person name="Rounsley S.D."/>
        </authorList>
    </citation>
    <scope>NUCLEOTIDE SEQUENCE [LARGE SCALE GENOMIC DNA]</scope>
    <source>
        <strain evidence="3">H538.4</strain>
    </source>
</reference>
<accession>A0A0J8UVK7</accession>
<dbReference type="VEuPathDB" id="FungiDB:CIHG_09689"/>
<gene>
    <name evidence="2" type="ORF">CIHG_09689</name>
</gene>
<proteinExistence type="predicted"/>
<protein>
    <submittedName>
        <fullName evidence="2">Uncharacterized protein</fullName>
    </submittedName>
</protein>
<evidence type="ECO:0000313" key="2">
    <source>
        <dbReference type="EMBL" id="KMU91908.1"/>
    </source>
</evidence>
<evidence type="ECO:0000256" key="1">
    <source>
        <dbReference type="SAM" id="MobiDB-lite"/>
    </source>
</evidence>
<organism evidence="2 3">
    <name type="scientific">Coccidioides immitis H538.4</name>
    <dbReference type="NCBI Taxonomy" id="396776"/>
    <lineage>
        <taxon>Eukaryota</taxon>
        <taxon>Fungi</taxon>
        <taxon>Dikarya</taxon>
        <taxon>Ascomycota</taxon>
        <taxon>Pezizomycotina</taxon>
        <taxon>Eurotiomycetes</taxon>
        <taxon>Eurotiomycetidae</taxon>
        <taxon>Onygenales</taxon>
        <taxon>Onygenaceae</taxon>
        <taxon>Coccidioides</taxon>
    </lineage>
</organism>
<name>A0A0J8UVK7_COCIT</name>